<reference evidence="1" key="1">
    <citation type="submission" date="2020-05" db="EMBL/GenBank/DDBJ databases">
        <title>Large-scale comparative analyses of tick genomes elucidate their genetic diversity and vector capacities.</title>
        <authorList>
            <person name="Jia N."/>
            <person name="Wang J."/>
            <person name="Shi W."/>
            <person name="Du L."/>
            <person name="Sun Y."/>
            <person name="Zhan W."/>
            <person name="Jiang J."/>
            <person name="Wang Q."/>
            <person name="Zhang B."/>
            <person name="Ji P."/>
            <person name="Sakyi L.B."/>
            <person name="Cui X."/>
            <person name="Yuan T."/>
            <person name="Jiang B."/>
            <person name="Yang W."/>
            <person name="Lam T.T.-Y."/>
            <person name="Chang Q."/>
            <person name="Ding S."/>
            <person name="Wang X."/>
            <person name="Zhu J."/>
            <person name="Ruan X."/>
            <person name="Zhao L."/>
            <person name="Wei J."/>
            <person name="Que T."/>
            <person name="Du C."/>
            <person name="Cheng J."/>
            <person name="Dai P."/>
            <person name="Han X."/>
            <person name="Huang E."/>
            <person name="Gao Y."/>
            <person name="Liu J."/>
            <person name="Shao H."/>
            <person name="Ye R."/>
            <person name="Li L."/>
            <person name="Wei W."/>
            <person name="Wang X."/>
            <person name="Wang C."/>
            <person name="Yang T."/>
            <person name="Huo Q."/>
            <person name="Li W."/>
            <person name="Guo W."/>
            <person name="Chen H."/>
            <person name="Zhou L."/>
            <person name="Ni X."/>
            <person name="Tian J."/>
            <person name="Zhou Y."/>
            <person name="Sheng Y."/>
            <person name="Liu T."/>
            <person name="Pan Y."/>
            <person name="Xia L."/>
            <person name="Li J."/>
            <person name="Zhao F."/>
            <person name="Cao W."/>
        </authorList>
    </citation>
    <scope>NUCLEOTIDE SEQUENCE</scope>
    <source>
        <strain evidence="1">Dsil-2018</strain>
    </source>
</reference>
<name>A0ACB8DIL4_DERSI</name>
<evidence type="ECO:0000313" key="2">
    <source>
        <dbReference type="Proteomes" id="UP000821865"/>
    </source>
</evidence>
<organism evidence="1 2">
    <name type="scientific">Dermacentor silvarum</name>
    <name type="common">Tick</name>
    <dbReference type="NCBI Taxonomy" id="543639"/>
    <lineage>
        <taxon>Eukaryota</taxon>
        <taxon>Metazoa</taxon>
        <taxon>Ecdysozoa</taxon>
        <taxon>Arthropoda</taxon>
        <taxon>Chelicerata</taxon>
        <taxon>Arachnida</taxon>
        <taxon>Acari</taxon>
        <taxon>Parasitiformes</taxon>
        <taxon>Ixodida</taxon>
        <taxon>Ixodoidea</taxon>
        <taxon>Ixodidae</taxon>
        <taxon>Rhipicephalinae</taxon>
        <taxon>Dermacentor</taxon>
    </lineage>
</organism>
<comment type="caution">
    <text evidence="1">The sequence shown here is derived from an EMBL/GenBank/DDBJ whole genome shotgun (WGS) entry which is preliminary data.</text>
</comment>
<dbReference type="Proteomes" id="UP000821865">
    <property type="component" value="Chromosome 11"/>
</dbReference>
<protein>
    <submittedName>
        <fullName evidence="1">Uncharacterized protein</fullName>
    </submittedName>
</protein>
<accession>A0ACB8DIL4</accession>
<gene>
    <name evidence="1" type="ORF">HPB49_010390</name>
</gene>
<proteinExistence type="predicted"/>
<sequence length="392" mass="44557">MAVVLPPKLTYPLVCTVSTLYRKSMALPSDGVCDYLFYDSLYKDNMNIFTEPLSNDLYDFLKRAGQHKTTEFGLSFDYENQLFQSDYNTSAFQALVADVANEGVLHLGILNMLNDTTDNATMDQALHILLKFEEYMAPTRTAARYRITALGLSVDVPKVFTWYRERFQKIYLPHLIVAVSHFSYRDADRPDCEIMPPSILRHPNHVTLHYGHTLLLSVSHVTSLARKHLQTSGTVSVTMKGRWYQPKYSDASYADLIGTSAYYEDCAAFYGDQDIAPATVCQTSTDPIKKNYQYDKVAQAGISFDKELGRTLTLETERSLRVKLCGLKKVQLRTTFSIAVYDIDFDAPGPACAQLNITGPYRRLQLIHNIRDFFRDLFRKSGDESQCLKVTI</sequence>
<keyword evidence="2" id="KW-1185">Reference proteome</keyword>
<evidence type="ECO:0000313" key="1">
    <source>
        <dbReference type="EMBL" id="KAH7970552.1"/>
    </source>
</evidence>
<dbReference type="EMBL" id="CM023480">
    <property type="protein sequence ID" value="KAH7970552.1"/>
    <property type="molecule type" value="Genomic_DNA"/>
</dbReference>